<dbReference type="Pfam" id="PF02909">
    <property type="entry name" value="TetR_C_1"/>
    <property type="match status" value="1"/>
</dbReference>
<evidence type="ECO:0000313" key="9">
    <source>
        <dbReference type="Proteomes" id="UP000635606"/>
    </source>
</evidence>
<dbReference type="InterPro" id="IPR009057">
    <property type="entry name" value="Homeodomain-like_sf"/>
</dbReference>
<evidence type="ECO:0000256" key="2">
    <source>
        <dbReference type="ARBA" id="ARBA00023015"/>
    </source>
</evidence>
<dbReference type="GO" id="GO:0045892">
    <property type="term" value="P:negative regulation of DNA-templated transcription"/>
    <property type="evidence" value="ECO:0007669"/>
    <property type="project" value="InterPro"/>
</dbReference>
<keyword evidence="3 5" id="KW-0238">DNA-binding</keyword>
<dbReference type="GO" id="GO:0046677">
    <property type="term" value="P:response to antibiotic"/>
    <property type="evidence" value="ECO:0007669"/>
    <property type="project" value="InterPro"/>
</dbReference>
<dbReference type="InterPro" id="IPR001647">
    <property type="entry name" value="HTH_TetR"/>
</dbReference>
<accession>A0A8J4EB62</accession>
<feature type="region of interest" description="Disordered" evidence="6">
    <location>
        <begin position="1"/>
        <end position="23"/>
    </location>
</feature>
<protein>
    <submittedName>
        <fullName evidence="8">TetR family transcriptional regulator</fullName>
    </submittedName>
</protein>
<dbReference type="InterPro" id="IPR003012">
    <property type="entry name" value="Tet_transcr_reg_TetR"/>
</dbReference>
<keyword evidence="1" id="KW-0678">Repressor</keyword>
<comment type="caution">
    <text evidence="8">The sequence shown here is derived from an EMBL/GenBank/DDBJ whole genome shotgun (WGS) entry which is preliminary data.</text>
</comment>
<evidence type="ECO:0000256" key="1">
    <source>
        <dbReference type="ARBA" id="ARBA00022491"/>
    </source>
</evidence>
<dbReference type="Pfam" id="PF00440">
    <property type="entry name" value="TetR_N"/>
    <property type="match status" value="1"/>
</dbReference>
<dbReference type="SUPFAM" id="SSF46689">
    <property type="entry name" value="Homeodomain-like"/>
    <property type="match status" value="1"/>
</dbReference>
<proteinExistence type="predicted"/>
<gene>
    <name evidence="8" type="ORF">Voc01_030300</name>
</gene>
<organism evidence="8 9">
    <name type="scientific">Virgisporangium ochraceum</name>
    <dbReference type="NCBI Taxonomy" id="65505"/>
    <lineage>
        <taxon>Bacteria</taxon>
        <taxon>Bacillati</taxon>
        <taxon>Actinomycetota</taxon>
        <taxon>Actinomycetes</taxon>
        <taxon>Micromonosporales</taxon>
        <taxon>Micromonosporaceae</taxon>
        <taxon>Virgisporangium</taxon>
    </lineage>
</organism>
<dbReference type="PANTHER" id="PTHR30055">
    <property type="entry name" value="HTH-TYPE TRANSCRIPTIONAL REGULATOR RUTR"/>
    <property type="match status" value="1"/>
</dbReference>
<dbReference type="AlphaFoldDB" id="A0A8J4EB62"/>
<sequence>MSSFTNSVWLRPPRSPRGGDKPTLSREQIVRAAIEILDAEGTAGLSMRRLGTRLGAGATSLYWYVAHKDELLELAVDEVFGEVYVPEVGDTSWRIGASVLCTGMRAALVRHPWALGQLGSRPNLGPNAMRMGDRTVAILEAAGFRGLEVSHASAMLMSHAIGAATATSAAATVATESGQPLGELLDSVRPHLEEISRDHPNYRRWWAEVSSSVKPDEIFEEGFRFGLDRILDGLDLWLKTRP</sequence>
<evidence type="ECO:0000256" key="4">
    <source>
        <dbReference type="ARBA" id="ARBA00023163"/>
    </source>
</evidence>
<dbReference type="GO" id="GO:0000976">
    <property type="term" value="F:transcription cis-regulatory region binding"/>
    <property type="evidence" value="ECO:0007669"/>
    <property type="project" value="TreeGrafter"/>
</dbReference>
<dbReference type="EMBL" id="BOPH01000036">
    <property type="protein sequence ID" value="GIJ68113.1"/>
    <property type="molecule type" value="Genomic_DNA"/>
</dbReference>
<dbReference type="Gene3D" id="1.10.10.60">
    <property type="entry name" value="Homeodomain-like"/>
    <property type="match status" value="1"/>
</dbReference>
<evidence type="ECO:0000256" key="6">
    <source>
        <dbReference type="SAM" id="MobiDB-lite"/>
    </source>
</evidence>
<keyword evidence="2" id="KW-0805">Transcription regulation</keyword>
<dbReference type="GO" id="GO:0003700">
    <property type="term" value="F:DNA-binding transcription factor activity"/>
    <property type="evidence" value="ECO:0007669"/>
    <property type="project" value="TreeGrafter"/>
</dbReference>
<evidence type="ECO:0000256" key="3">
    <source>
        <dbReference type="ARBA" id="ARBA00023125"/>
    </source>
</evidence>
<dbReference type="Gene3D" id="1.10.357.10">
    <property type="entry name" value="Tetracycline Repressor, domain 2"/>
    <property type="match status" value="1"/>
</dbReference>
<evidence type="ECO:0000259" key="7">
    <source>
        <dbReference type="PROSITE" id="PS50977"/>
    </source>
</evidence>
<evidence type="ECO:0000313" key="8">
    <source>
        <dbReference type="EMBL" id="GIJ68113.1"/>
    </source>
</evidence>
<evidence type="ECO:0000256" key="5">
    <source>
        <dbReference type="PROSITE-ProRule" id="PRU00335"/>
    </source>
</evidence>
<keyword evidence="4" id="KW-0804">Transcription</keyword>
<dbReference type="SUPFAM" id="SSF48498">
    <property type="entry name" value="Tetracyclin repressor-like, C-terminal domain"/>
    <property type="match status" value="1"/>
</dbReference>
<keyword evidence="9" id="KW-1185">Reference proteome</keyword>
<dbReference type="InterPro" id="IPR036271">
    <property type="entry name" value="Tet_transcr_reg_TetR-rel_C_sf"/>
</dbReference>
<dbReference type="PROSITE" id="PS50977">
    <property type="entry name" value="HTH_TETR_2"/>
    <property type="match status" value="1"/>
</dbReference>
<dbReference type="RefSeq" id="WP_203928058.1">
    <property type="nucleotide sequence ID" value="NZ_BOPH01000036.1"/>
</dbReference>
<name>A0A8J4EB62_9ACTN</name>
<dbReference type="PANTHER" id="PTHR30055:SF151">
    <property type="entry name" value="TRANSCRIPTIONAL REGULATORY PROTEIN"/>
    <property type="match status" value="1"/>
</dbReference>
<dbReference type="InterPro" id="IPR050109">
    <property type="entry name" value="HTH-type_TetR-like_transc_reg"/>
</dbReference>
<feature type="domain" description="HTH tetR-type" evidence="7">
    <location>
        <begin position="23"/>
        <end position="83"/>
    </location>
</feature>
<dbReference type="PRINTS" id="PR00400">
    <property type="entry name" value="TETREPRESSOR"/>
</dbReference>
<feature type="DNA-binding region" description="H-T-H motif" evidence="5">
    <location>
        <begin position="46"/>
        <end position="65"/>
    </location>
</feature>
<reference evidence="8" key="1">
    <citation type="submission" date="2021-01" db="EMBL/GenBank/DDBJ databases">
        <title>Whole genome shotgun sequence of Virgisporangium ochraceum NBRC 16418.</title>
        <authorList>
            <person name="Komaki H."/>
            <person name="Tamura T."/>
        </authorList>
    </citation>
    <scope>NUCLEOTIDE SEQUENCE</scope>
    <source>
        <strain evidence="8">NBRC 16418</strain>
    </source>
</reference>
<dbReference type="Proteomes" id="UP000635606">
    <property type="component" value="Unassembled WGS sequence"/>
</dbReference>
<dbReference type="InterPro" id="IPR004111">
    <property type="entry name" value="Repressor_TetR_C"/>
</dbReference>